<organism evidence="1 2">
    <name type="scientific">Lecanicillium saksenae</name>
    <dbReference type="NCBI Taxonomy" id="468837"/>
    <lineage>
        <taxon>Eukaryota</taxon>
        <taxon>Fungi</taxon>
        <taxon>Dikarya</taxon>
        <taxon>Ascomycota</taxon>
        <taxon>Pezizomycotina</taxon>
        <taxon>Sordariomycetes</taxon>
        <taxon>Hypocreomycetidae</taxon>
        <taxon>Hypocreales</taxon>
        <taxon>Cordycipitaceae</taxon>
        <taxon>Lecanicillium</taxon>
    </lineage>
</organism>
<evidence type="ECO:0000313" key="2">
    <source>
        <dbReference type="Proteomes" id="UP001148737"/>
    </source>
</evidence>
<sequence length="379" mass="38287">MELTKCLACLAFALPMAYGAPTEAATSLHPHLLAAMKRDLGLNAQEAAIRIAQETQAHEVIEKARKTAGSSFAGAWLKSGVVHVGVTDHAMADRVTAAGATPVLVSNSLPKLQKAKSDLNQMLVGRPKGETTVLSAGSGIASYHIDLASNKLVISSLAGGRADAEKLAAQIGLSPGEYNVQTVQRMPSVLAAPKGGDPYFIDGRGRCSIGFAVATGFISAGHCGKPGSSATTGDGQPIGTFAQSIFPGNSDMSFIKSADGTQFPGCINGYGQGDIAIAGSQEAPVGASVCRSGSTTGVFCGTITAKDATANYPEGPVSGLTATNVCAEPGDSGGSWYSGSQAQGVTSGGGGDCKSGGETFFQPVNPILQNFGVTLVTNA</sequence>
<name>A0ACC1QIB3_9HYPO</name>
<dbReference type="EMBL" id="JANAKD010002039">
    <property type="protein sequence ID" value="KAJ3475064.1"/>
    <property type="molecule type" value="Genomic_DNA"/>
</dbReference>
<dbReference type="Proteomes" id="UP001148737">
    <property type="component" value="Unassembled WGS sequence"/>
</dbReference>
<gene>
    <name evidence="1" type="ORF">NLG97_g9590</name>
</gene>
<reference evidence="1" key="1">
    <citation type="submission" date="2022-07" db="EMBL/GenBank/DDBJ databases">
        <title>Genome Sequence of Lecanicillium saksenae.</title>
        <authorList>
            <person name="Buettner E."/>
        </authorList>
    </citation>
    <scope>NUCLEOTIDE SEQUENCE</scope>
    <source>
        <strain evidence="1">VT-O1</strain>
    </source>
</reference>
<proteinExistence type="predicted"/>
<accession>A0ACC1QIB3</accession>
<evidence type="ECO:0000313" key="1">
    <source>
        <dbReference type="EMBL" id="KAJ3475064.1"/>
    </source>
</evidence>
<keyword evidence="2" id="KW-1185">Reference proteome</keyword>
<protein>
    <submittedName>
        <fullName evidence="1">Uncharacterized protein</fullName>
    </submittedName>
</protein>
<comment type="caution">
    <text evidence="1">The sequence shown here is derived from an EMBL/GenBank/DDBJ whole genome shotgun (WGS) entry which is preliminary data.</text>
</comment>